<feature type="transmembrane region" description="Helical" evidence="7">
    <location>
        <begin position="216"/>
        <end position="238"/>
    </location>
</feature>
<keyword evidence="10" id="KW-1185">Reference proteome</keyword>
<name>A0A494XHB4_9BACL</name>
<evidence type="ECO:0000259" key="8">
    <source>
        <dbReference type="Pfam" id="PF01757"/>
    </source>
</evidence>
<comment type="similarity">
    <text evidence="2">Belongs to the acyltransferase 3 family.</text>
</comment>
<feature type="transmembrane region" description="Helical" evidence="7">
    <location>
        <begin position="287"/>
        <end position="306"/>
    </location>
</feature>
<comment type="caution">
    <text evidence="9">The sequence shown here is derived from an EMBL/GenBank/DDBJ whole genome shotgun (WGS) entry which is preliminary data.</text>
</comment>
<feature type="transmembrane region" description="Helical" evidence="7">
    <location>
        <begin position="128"/>
        <end position="148"/>
    </location>
</feature>
<evidence type="ECO:0000256" key="2">
    <source>
        <dbReference type="ARBA" id="ARBA00007400"/>
    </source>
</evidence>
<evidence type="ECO:0000256" key="5">
    <source>
        <dbReference type="ARBA" id="ARBA00022989"/>
    </source>
</evidence>
<sequence>MKLDYLDVFRSIAILAVIMIHTTGYAVGALPKEDSLYPLYLILNSASHFSVPAFLFLSSLVHFYNYDGRTSIQWGTFYLKRILTVVVPYVVWSIIYFLLVTYNNGSSVEERLPDFFKNLLYGSNYTHLYFLVIMIQFFVLFPFMLWIARYKWVRSNLILIGILLQVAFYLGNYYEFHMTKIGTFVGSYFIYLFVGAYAGIRLQKTGSLVEKRHRKVILYILVIVLGAAHVTHVFLITYYPHYIGLPYRSWINFVTVYGFCALCSIALIPISAWLFKNGGVIANWLKGIGIASFGIYLVHPLVLFIWRNKIMSNFPNYFHLFVLGSGLAALFVSWLFAVLVRKSRLSSKVLLGER</sequence>
<dbReference type="PANTHER" id="PTHR40074">
    <property type="entry name" value="O-ACETYLTRANSFERASE WECH"/>
    <property type="match status" value="1"/>
</dbReference>
<keyword evidence="4 7" id="KW-0812">Transmembrane</keyword>
<dbReference type="GO" id="GO:0016413">
    <property type="term" value="F:O-acetyltransferase activity"/>
    <property type="evidence" value="ECO:0007669"/>
    <property type="project" value="TreeGrafter"/>
</dbReference>
<keyword evidence="5 7" id="KW-1133">Transmembrane helix</keyword>
<dbReference type="PANTHER" id="PTHR40074:SF2">
    <property type="entry name" value="O-ACETYLTRANSFERASE WECH"/>
    <property type="match status" value="1"/>
</dbReference>
<dbReference type="AlphaFoldDB" id="A0A494XHB4"/>
<feature type="transmembrane region" description="Helical" evidence="7">
    <location>
        <begin position="250"/>
        <end position="275"/>
    </location>
</feature>
<reference evidence="9 10" key="1">
    <citation type="submission" date="2018-10" db="EMBL/GenBank/DDBJ databases">
        <title>Cohnella sp. M2MS4P-1, whole genome shotgun sequence.</title>
        <authorList>
            <person name="Tuo L."/>
        </authorList>
    </citation>
    <scope>NUCLEOTIDE SEQUENCE [LARGE SCALE GENOMIC DNA]</scope>
    <source>
        <strain evidence="9 10">M2MS4P-1</strain>
    </source>
</reference>
<dbReference type="InterPro" id="IPR002656">
    <property type="entry name" value="Acyl_transf_3_dom"/>
</dbReference>
<feature type="domain" description="Acyltransferase 3" evidence="8">
    <location>
        <begin position="4"/>
        <end position="337"/>
    </location>
</feature>
<feature type="transmembrane region" description="Helical" evidence="7">
    <location>
        <begin position="180"/>
        <end position="200"/>
    </location>
</feature>
<dbReference type="EMBL" id="RBZM01000010">
    <property type="protein sequence ID" value="RKP47996.1"/>
    <property type="molecule type" value="Genomic_DNA"/>
</dbReference>
<evidence type="ECO:0000256" key="4">
    <source>
        <dbReference type="ARBA" id="ARBA00022692"/>
    </source>
</evidence>
<dbReference type="Proteomes" id="UP000282076">
    <property type="component" value="Unassembled WGS sequence"/>
</dbReference>
<evidence type="ECO:0000313" key="9">
    <source>
        <dbReference type="EMBL" id="RKP47996.1"/>
    </source>
</evidence>
<feature type="transmembrane region" description="Helical" evidence="7">
    <location>
        <begin position="318"/>
        <end position="340"/>
    </location>
</feature>
<evidence type="ECO:0000256" key="1">
    <source>
        <dbReference type="ARBA" id="ARBA00004651"/>
    </source>
</evidence>
<feature type="transmembrane region" description="Helical" evidence="7">
    <location>
        <begin position="12"/>
        <end position="31"/>
    </location>
</feature>
<organism evidence="9 10">
    <name type="scientific">Cohnella endophytica</name>
    <dbReference type="NCBI Taxonomy" id="2419778"/>
    <lineage>
        <taxon>Bacteria</taxon>
        <taxon>Bacillati</taxon>
        <taxon>Bacillota</taxon>
        <taxon>Bacilli</taxon>
        <taxon>Bacillales</taxon>
        <taxon>Paenibacillaceae</taxon>
        <taxon>Cohnella</taxon>
    </lineage>
</organism>
<dbReference type="GO" id="GO:0005886">
    <property type="term" value="C:plasma membrane"/>
    <property type="evidence" value="ECO:0007669"/>
    <property type="project" value="UniProtKB-SubCell"/>
</dbReference>
<feature type="transmembrane region" description="Helical" evidence="7">
    <location>
        <begin position="37"/>
        <end position="61"/>
    </location>
</feature>
<keyword evidence="9" id="KW-0808">Transferase</keyword>
<evidence type="ECO:0000256" key="7">
    <source>
        <dbReference type="SAM" id="Phobius"/>
    </source>
</evidence>
<accession>A0A494XHB4</accession>
<keyword evidence="3" id="KW-1003">Cell membrane</keyword>
<dbReference type="Pfam" id="PF01757">
    <property type="entry name" value="Acyl_transf_3"/>
    <property type="match status" value="1"/>
</dbReference>
<dbReference type="GO" id="GO:0009246">
    <property type="term" value="P:enterobacterial common antigen biosynthetic process"/>
    <property type="evidence" value="ECO:0007669"/>
    <property type="project" value="TreeGrafter"/>
</dbReference>
<keyword evidence="9" id="KW-0012">Acyltransferase</keyword>
<evidence type="ECO:0000256" key="3">
    <source>
        <dbReference type="ARBA" id="ARBA00022475"/>
    </source>
</evidence>
<gene>
    <name evidence="9" type="ORF">D7Z26_22595</name>
</gene>
<feature type="transmembrane region" description="Helical" evidence="7">
    <location>
        <begin position="155"/>
        <end position="174"/>
    </location>
</feature>
<feature type="transmembrane region" description="Helical" evidence="7">
    <location>
        <begin position="82"/>
        <end position="102"/>
    </location>
</feature>
<keyword evidence="6 7" id="KW-0472">Membrane</keyword>
<evidence type="ECO:0000256" key="6">
    <source>
        <dbReference type="ARBA" id="ARBA00023136"/>
    </source>
</evidence>
<evidence type="ECO:0000313" key="10">
    <source>
        <dbReference type="Proteomes" id="UP000282076"/>
    </source>
</evidence>
<protein>
    <submittedName>
        <fullName evidence="9">Acyltransferase</fullName>
    </submittedName>
</protein>
<proteinExistence type="inferred from homology"/>
<comment type="subcellular location">
    <subcellularLocation>
        <location evidence="1">Cell membrane</location>
        <topology evidence="1">Multi-pass membrane protein</topology>
    </subcellularLocation>
</comment>